<dbReference type="InterPro" id="IPR006652">
    <property type="entry name" value="Kelch_1"/>
</dbReference>
<dbReference type="Proteomes" id="UP000663844">
    <property type="component" value="Unassembled WGS sequence"/>
</dbReference>
<evidence type="ECO:0000256" key="5">
    <source>
        <dbReference type="ARBA" id="ARBA00023277"/>
    </source>
</evidence>
<dbReference type="PROSITE" id="PS50231">
    <property type="entry name" value="RICIN_B_LECTIN"/>
    <property type="match status" value="1"/>
</dbReference>
<keyword evidence="3" id="KW-0677">Repeat</keyword>
<dbReference type="Pfam" id="PF24681">
    <property type="entry name" value="Kelch_KLHDC2_KLHL20_DRC7"/>
    <property type="match status" value="1"/>
</dbReference>
<feature type="chain" id="PRO_5032582216" description="GH10 domain-containing protein" evidence="7">
    <location>
        <begin position="19"/>
        <end position="880"/>
    </location>
</feature>
<dbReference type="InterPro" id="IPR001000">
    <property type="entry name" value="GH10_dom"/>
</dbReference>
<dbReference type="SUPFAM" id="SSF117281">
    <property type="entry name" value="Kelch motif"/>
    <property type="match status" value="1"/>
</dbReference>
<dbReference type="PROSITE" id="PS51760">
    <property type="entry name" value="GH10_2"/>
    <property type="match status" value="1"/>
</dbReference>
<dbReference type="InterPro" id="IPR015915">
    <property type="entry name" value="Kelch-typ_b-propeller"/>
</dbReference>
<dbReference type="SUPFAM" id="SSF50370">
    <property type="entry name" value="Ricin B-like lectins"/>
    <property type="match status" value="1"/>
</dbReference>
<evidence type="ECO:0000256" key="3">
    <source>
        <dbReference type="ARBA" id="ARBA00022737"/>
    </source>
</evidence>
<protein>
    <recommendedName>
        <fullName evidence="8">GH10 domain-containing protein</fullName>
    </recommendedName>
</protein>
<keyword evidence="2" id="KW-0880">Kelch repeat</keyword>
<dbReference type="InterPro" id="IPR000772">
    <property type="entry name" value="Ricin_B_lectin"/>
</dbReference>
<evidence type="ECO:0000256" key="2">
    <source>
        <dbReference type="ARBA" id="ARBA00022441"/>
    </source>
</evidence>
<dbReference type="InterPro" id="IPR035992">
    <property type="entry name" value="Ricin_B-like_lectins"/>
</dbReference>
<dbReference type="Gene3D" id="2.80.10.50">
    <property type="match status" value="1"/>
</dbReference>
<evidence type="ECO:0000256" key="4">
    <source>
        <dbReference type="ARBA" id="ARBA00022801"/>
    </source>
</evidence>
<feature type="signal peptide" evidence="7">
    <location>
        <begin position="1"/>
        <end position="18"/>
    </location>
</feature>
<accession>A0A819ENH3</accession>
<dbReference type="PANTHER" id="PTHR46344">
    <property type="entry name" value="OS02G0202900 PROTEIN"/>
    <property type="match status" value="1"/>
</dbReference>
<dbReference type="GO" id="GO:0000272">
    <property type="term" value="P:polysaccharide catabolic process"/>
    <property type="evidence" value="ECO:0007669"/>
    <property type="project" value="UniProtKB-KW"/>
</dbReference>
<dbReference type="Pfam" id="PF14200">
    <property type="entry name" value="RicinB_lectin_2"/>
    <property type="match status" value="1"/>
</dbReference>
<dbReference type="InterPro" id="IPR037293">
    <property type="entry name" value="Gal_Oxidase_central_sf"/>
</dbReference>
<dbReference type="SMART" id="SM00612">
    <property type="entry name" value="Kelch"/>
    <property type="match status" value="5"/>
</dbReference>
<evidence type="ECO:0000313" key="10">
    <source>
        <dbReference type="Proteomes" id="UP000663844"/>
    </source>
</evidence>
<evidence type="ECO:0000256" key="6">
    <source>
        <dbReference type="ARBA" id="ARBA00023326"/>
    </source>
</evidence>
<dbReference type="Gene3D" id="2.130.10.80">
    <property type="entry name" value="Galactose oxidase/kelch, beta-propeller"/>
    <property type="match status" value="2"/>
</dbReference>
<gene>
    <name evidence="9" type="ORF">OXD698_LOCUS21366</name>
</gene>
<dbReference type="Gene3D" id="2.120.10.80">
    <property type="entry name" value="Kelch-type beta propeller"/>
    <property type="match status" value="1"/>
</dbReference>
<dbReference type="SUPFAM" id="SSF50965">
    <property type="entry name" value="Galactose oxidase, central domain"/>
    <property type="match status" value="1"/>
</dbReference>
<evidence type="ECO:0000313" key="9">
    <source>
        <dbReference type="EMBL" id="CAF3852854.1"/>
    </source>
</evidence>
<feature type="domain" description="GH10" evidence="8">
    <location>
        <begin position="413"/>
        <end position="738"/>
    </location>
</feature>
<dbReference type="Pfam" id="PF01344">
    <property type="entry name" value="Kelch_1"/>
    <property type="match status" value="1"/>
</dbReference>
<sequence>MRSITVLFFFIALSSVKGQTTQLPNYSCSENNATIQFTLSSSSHSASNSTSSCSLQQCNTSLNNNDNCRSSSTPCFDYRTINNISYCAPGILCSILERCDNITQTCSSNNSICVINSCCSSQAVCLPFLATRMCKTGWFSTGNMSAARYGHTASVLLNGLVLVTGGFDFSNYLNSVELYDPSTGTWTTTGSITEARSVHTASLLSNGKVLVTGGYNGSFLNSAELYDPLTSIWTTTGNMMNARYSHTASLLSNGLVLVISGEGAGNIVLNSAELYDSSTGTWTITGNITNARWGHTASVLSNGLVLVAGGYNGSIVYNSAELYDPSTGTWTSTSSMINARYDHTASVLSNGKVLVTGGVDNGYISLNSAELYDPSASTWTTTSNMTNPRQAHTASVLSNGKVLVTGGYGISSALNSAELISVWAQNQLGLRASGNLRGLQIGAAVVVDQIRRNIDFKQYNEKIQRDCTGATANTIGWAQQNLMKVRGHTLVWPDDRRIPKWLLDQESSITSDKAKLLLSNYIHSVVGRYRGKILWWDVINEAINDTNTTNPLNLRDRFWMRKLGPDFLNFAFQFAQAADPNVKLYYNDYGIESIGLKATRTLNLVNWLRSQGATVHGIGLQWHIDFSRSIVRNDGHYQSAQQFINNQLDISVTELDVTIPTNGGYLIDRADLYKQAIVYRAMLEYAIYFYPKCEALLTWGFTDRYSWLPEYYKNNRGAGLPLDWIYLAKPAFLEMQELMTRVVVDGVYRLSPQLQPDKCLGASQIGINSIVQLYNDECNKTNQKWNITWLGDGTYRFSLQSTQNFVLGTYNASASLGHVQTYNWLDNTNQRWAFSAKGNDIFRIVPQTAWWKVMTTDGTSNVGIVDYFTSKSQHWILTKV</sequence>
<dbReference type="InterPro" id="IPR017853">
    <property type="entry name" value="GH"/>
</dbReference>
<keyword evidence="5" id="KW-0119">Carbohydrate metabolism</keyword>
<keyword evidence="7" id="KW-0732">Signal</keyword>
<dbReference type="Gene3D" id="3.20.20.80">
    <property type="entry name" value="Glycosidases"/>
    <property type="match status" value="1"/>
</dbReference>
<proteinExistence type="inferred from homology"/>
<dbReference type="CDD" id="cd00161">
    <property type="entry name" value="beta-trefoil_Ricin-like"/>
    <property type="match status" value="1"/>
</dbReference>
<dbReference type="InterPro" id="IPR011043">
    <property type="entry name" value="Gal_Oxase/kelch_b-propeller"/>
</dbReference>
<dbReference type="Pfam" id="PF00331">
    <property type="entry name" value="Glyco_hydro_10"/>
    <property type="match status" value="1"/>
</dbReference>
<comment type="caution">
    <text evidence="9">The sequence shown here is derived from an EMBL/GenBank/DDBJ whole genome shotgun (WGS) entry which is preliminary data.</text>
</comment>
<dbReference type="SUPFAM" id="SSF51445">
    <property type="entry name" value="(Trans)glycosidases"/>
    <property type="match status" value="1"/>
</dbReference>
<dbReference type="AlphaFoldDB" id="A0A819ENH3"/>
<dbReference type="PANTHER" id="PTHR46344:SF27">
    <property type="entry name" value="KELCH REPEAT SUPERFAMILY PROTEIN"/>
    <property type="match status" value="1"/>
</dbReference>
<dbReference type="SMART" id="SM00633">
    <property type="entry name" value="Glyco_10"/>
    <property type="match status" value="1"/>
</dbReference>
<dbReference type="EMBL" id="CAJOAZ010001755">
    <property type="protein sequence ID" value="CAF3852854.1"/>
    <property type="molecule type" value="Genomic_DNA"/>
</dbReference>
<organism evidence="9 10">
    <name type="scientific">Adineta steineri</name>
    <dbReference type="NCBI Taxonomy" id="433720"/>
    <lineage>
        <taxon>Eukaryota</taxon>
        <taxon>Metazoa</taxon>
        <taxon>Spiralia</taxon>
        <taxon>Gnathifera</taxon>
        <taxon>Rotifera</taxon>
        <taxon>Eurotatoria</taxon>
        <taxon>Bdelloidea</taxon>
        <taxon>Adinetida</taxon>
        <taxon>Adinetidae</taxon>
        <taxon>Adineta</taxon>
    </lineage>
</organism>
<name>A0A819ENH3_9BILA</name>
<keyword evidence="4" id="KW-0378">Hydrolase</keyword>
<dbReference type="PRINTS" id="PR00134">
    <property type="entry name" value="GLHYDRLASE10"/>
</dbReference>
<keyword evidence="6" id="KW-0624">Polysaccharide degradation</keyword>
<evidence type="ECO:0000256" key="1">
    <source>
        <dbReference type="ARBA" id="ARBA00007495"/>
    </source>
</evidence>
<reference evidence="9" key="1">
    <citation type="submission" date="2021-02" db="EMBL/GenBank/DDBJ databases">
        <authorList>
            <person name="Nowell W R."/>
        </authorList>
    </citation>
    <scope>NUCLEOTIDE SEQUENCE</scope>
</reference>
<evidence type="ECO:0000256" key="7">
    <source>
        <dbReference type="SAM" id="SignalP"/>
    </source>
</evidence>
<comment type="similarity">
    <text evidence="1">Belongs to the glycosyl hydrolase 10 (cellulase F) family.</text>
</comment>
<evidence type="ECO:0000259" key="8">
    <source>
        <dbReference type="PROSITE" id="PS51760"/>
    </source>
</evidence>
<dbReference type="GO" id="GO:0031176">
    <property type="term" value="F:endo-1,4-beta-xylanase activity"/>
    <property type="evidence" value="ECO:0007669"/>
    <property type="project" value="UniProtKB-ARBA"/>
</dbReference>